<dbReference type="AlphaFoldDB" id="A0A8J3CZH2"/>
<dbReference type="PANTHER" id="PTHR31793:SF24">
    <property type="entry name" value="LONG-CHAIN ACYL-COA THIOESTERASE FADM"/>
    <property type="match status" value="1"/>
</dbReference>
<reference evidence="1" key="1">
    <citation type="journal article" date="2014" name="Int. J. Syst. Evol. Microbiol.">
        <title>Complete genome sequence of Corynebacterium casei LMG S-19264T (=DSM 44701T), isolated from a smear-ripened cheese.</title>
        <authorList>
            <consortium name="US DOE Joint Genome Institute (JGI-PGF)"/>
            <person name="Walter F."/>
            <person name="Albersmeier A."/>
            <person name="Kalinowski J."/>
            <person name="Ruckert C."/>
        </authorList>
    </citation>
    <scope>NUCLEOTIDE SEQUENCE</scope>
    <source>
        <strain evidence="1">KCTC 23224</strain>
    </source>
</reference>
<protein>
    <recommendedName>
        <fullName evidence="3">Acyl-CoA thioester hydrolase</fullName>
    </recommendedName>
</protein>
<evidence type="ECO:0000313" key="1">
    <source>
        <dbReference type="EMBL" id="GHB44203.1"/>
    </source>
</evidence>
<dbReference type="CDD" id="cd00586">
    <property type="entry name" value="4HBT"/>
    <property type="match status" value="1"/>
</dbReference>
<evidence type="ECO:0008006" key="3">
    <source>
        <dbReference type="Google" id="ProtNLM"/>
    </source>
</evidence>
<accession>A0A8J3CZH2</accession>
<gene>
    <name evidence="1" type="ORF">GCM10008106_26510</name>
</gene>
<dbReference type="Gene3D" id="3.10.129.10">
    <property type="entry name" value="Hotdog Thioesterase"/>
    <property type="match status" value="1"/>
</dbReference>
<name>A0A8J3CZH2_9BACT</name>
<evidence type="ECO:0000313" key="2">
    <source>
        <dbReference type="Proteomes" id="UP000642809"/>
    </source>
</evidence>
<dbReference type="Pfam" id="PF13279">
    <property type="entry name" value="4HBT_2"/>
    <property type="match status" value="1"/>
</dbReference>
<organism evidence="1 2">
    <name type="scientific">Mongoliitalea lutea</name>
    <dbReference type="NCBI Taxonomy" id="849756"/>
    <lineage>
        <taxon>Bacteria</taxon>
        <taxon>Pseudomonadati</taxon>
        <taxon>Bacteroidota</taxon>
        <taxon>Cytophagia</taxon>
        <taxon>Cytophagales</taxon>
        <taxon>Cyclobacteriaceae</taxon>
        <taxon>Mongoliitalea</taxon>
    </lineage>
</organism>
<dbReference type="InterPro" id="IPR050563">
    <property type="entry name" value="4-hydroxybenzoyl-CoA_TE"/>
</dbReference>
<sequence length="148" mass="16611">MSQQLVISGLEDVRSSFSFSVPLQVRFSDIDGYMHVNNGVYFSYLEHARALYLYQQCGWDVMDVGTVVADLHISYKKPIHAFDRVSAFVRCKSVGNSSFVLEQVLAGTTEKGEEAIYATASVVMVSVDMKTMKPTPVPTQYRVKLEQK</sequence>
<dbReference type="EMBL" id="BMYF01000017">
    <property type="protein sequence ID" value="GHB44203.1"/>
    <property type="molecule type" value="Genomic_DNA"/>
</dbReference>
<dbReference type="RefSeq" id="WP_189583475.1">
    <property type="nucleotide sequence ID" value="NZ_BMYF01000017.1"/>
</dbReference>
<dbReference type="PANTHER" id="PTHR31793">
    <property type="entry name" value="4-HYDROXYBENZOYL-COA THIOESTERASE FAMILY MEMBER"/>
    <property type="match status" value="1"/>
</dbReference>
<dbReference type="Proteomes" id="UP000642809">
    <property type="component" value="Unassembled WGS sequence"/>
</dbReference>
<keyword evidence="2" id="KW-1185">Reference proteome</keyword>
<dbReference type="InterPro" id="IPR029069">
    <property type="entry name" value="HotDog_dom_sf"/>
</dbReference>
<proteinExistence type="predicted"/>
<dbReference type="GO" id="GO:0047617">
    <property type="term" value="F:fatty acyl-CoA hydrolase activity"/>
    <property type="evidence" value="ECO:0007669"/>
    <property type="project" value="TreeGrafter"/>
</dbReference>
<reference evidence="1" key="2">
    <citation type="submission" date="2020-09" db="EMBL/GenBank/DDBJ databases">
        <authorList>
            <person name="Sun Q."/>
            <person name="Kim S."/>
        </authorList>
    </citation>
    <scope>NUCLEOTIDE SEQUENCE</scope>
    <source>
        <strain evidence="1">KCTC 23224</strain>
    </source>
</reference>
<comment type="caution">
    <text evidence="1">The sequence shown here is derived from an EMBL/GenBank/DDBJ whole genome shotgun (WGS) entry which is preliminary data.</text>
</comment>
<dbReference type="SUPFAM" id="SSF54637">
    <property type="entry name" value="Thioesterase/thiol ester dehydrase-isomerase"/>
    <property type="match status" value="1"/>
</dbReference>